<evidence type="ECO:0000256" key="1">
    <source>
        <dbReference type="ARBA" id="ARBA00005986"/>
    </source>
</evidence>
<dbReference type="SUPFAM" id="SSF54909">
    <property type="entry name" value="Dimeric alpha+beta barrel"/>
    <property type="match status" value="2"/>
</dbReference>
<dbReference type="GO" id="GO:0016491">
    <property type="term" value="F:oxidoreductase activity"/>
    <property type="evidence" value="ECO:0007669"/>
    <property type="project" value="InterPro"/>
</dbReference>
<dbReference type="EMBL" id="JAYKXP010000012">
    <property type="protein sequence ID" value="KAK7051493.1"/>
    <property type="molecule type" value="Genomic_DNA"/>
</dbReference>
<dbReference type="InterPro" id="IPR011008">
    <property type="entry name" value="Dimeric_a/b-barrel"/>
</dbReference>
<comment type="caution">
    <text evidence="3">The sequence shown here is derived from an EMBL/GenBank/DDBJ whole genome shotgun (WGS) entry which is preliminary data.</text>
</comment>
<name>A0AAW0DF88_9AGAR</name>
<evidence type="ECO:0000313" key="4">
    <source>
        <dbReference type="Proteomes" id="UP001383192"/>
    </source>
</evidence>
<dbReference type="Proteomes" id="UP001383192">
    <property type="component" value="Unassembled WGS sequence"/>
</dbReference>
<comment type="similarity">
    <text evidence="1">Belongs to the tpcK family.</text>
</comment>
<protein>
    <recommendedName>
        <fullName evidence="2">EthD domain-containing protein</fullName>
    </recommendedName>
</protein>
<proteinExistence type="inferred from homology"/>
<dbReference type="AlphaFoldDB" id="A0AAW0DF88"/>
<feature type="domain" description="EthD" evidence="2">
    <location>
        <begin position="20"/>
        <end position="112"/>
    </location>
</feature>
<sequence length="289" mass="33106">MGQHALRTDRYRILLFIKRQPSLSYEEFSRHWLEVHSKLVIEIAKKHKGLIRYEQLHVNQSEKQQLENLGLPVLDYDGVALFDVESFETYTATVSLPEMQSLIVPDENRFFVRSTAFVLKLNIASIVDHDEDLIIAAQMGSASSAYLKVPTKLRKDRARMLLMFKRKEGMSMEEMTKYWLNEHAKVVTEDMKMGAEIIKYEQLHLAPPNPTEHYVAGSTTSLPDWDGVALIDVPSFDSFRRPGDTKILMKDQTKWQSWGEAGMFPVDVATIIDKDVEPAYEASLLAAKL</sequence>
<reference evidence="3 4" key="1">
    <citation type="submission" date="2024-01" db="EMBL/GenBank/DDBJ databases">
        <title>A draft genome for a cacao thread blight-causing isolate of Paramarasmius palmivorus.</title>
        <authorList>
            <person name="Baruah I.K."/>
            <person name="Bukari Y."/>
            <person name="Amoako-Attah I."/>
            <person name="Meinhardt L.W."/>
            <person name="Bailey B.A."/>
            <person name="Cohen S.P."/>
        </authorList>
    </citation>
    <scope>NUCLEOTIDE SEQUENCE [LARGE SCALE GENOMIC DNA]</scope>
    <source>
        <strain evidence="3 4">GH-12</strain>
    </source>
</reference>
<evidence type="ECO:0000259" key="2">
    <source>
        <dbReference type="Pfam" id="PF07110"/>
    </source>
</evidence>
<accession>A0AAW0DF88</accession>
<evidence type="ECO:0000313" key="3">
    <source>
        <dbReference type="EMBL" id="KAK7051493.1"/>
    </source>
</evidence>
<dbReference type="Gene3D" id="3.30.70.100">
    <property type="match status" value="2"/>
</dbReference>
<dbReference type="Pfam" id="PF07110">
    <property type="entry name" value="EthD"/>
    <property type="match status" value="2"/>
</dbReference>
<dbReference type="InterPro" id="IPR009799">
    <property type="entry name" value="EthD_dom"/>
</dbReference>
<keyword evidence="4" id="KW-1185">Reference proteome</keyword>
<feature type="domain" description="EthD" evidence="2">
    <location>
        <begin position="167"/>
        <end position="240"/>
    </location>
</feature>
<gene>
    <name evidence="3" type="ORF">VNI00_004467</name>
</gene>
<organism evidence="3 4">
    <name type="scientific">Paramarasmius palmivorus</name>
    <dbReference type="NCBI Taxonomy" id="297713"/>
    <lineage>
        <taxon>Eukaryota</taxon>
        <taxon>Fungi</taxon>
        <taxon>Dikarya</taxon>
        <taxon>Basidiomycota</taxon>
        <taxon>Agaricomycotina</taxon>
        <taxon>Agaricomycetes</taxon>
        <taxon>Agaricomycetidae</taxon>
        <taxon>Agaricales</taxon>
        <taxon>Marasmiineae</taxon>
        <taxon>Marasmiaceae</taxon>
        <taxon>Paramarasmius</taxon>
    </lineage>
</organism>